<name>A0A7R7MQ31_MYCIT</name>
<keyword evidence="1" id="KW-1133">Transmembrane helix</keyword>
<dbReference type="AlphaFoldDB" id="A0A7R7MQ31"/>
<feature type="transmembrane region" description="Helical" evidence="1">
    <location>
        <begin position="20"/>
        <end position="50"/>
    </location>
</feature>
<sequence>MRYERILVVRDTGWRVPSLTGLLLAAGFILWAWHYVVIALLVVGVGAVFYKGMRDEFDIRVREDAEQAGLCARADAQHQMVLRGDLAGVYGAYEPPGDIRGMGVRLRAAGAR</sequence>
<gene>
    <name evidence="2" type="ORF">MINTM018_04280</name>
</gene>
<dbReference type="RefSeq" id="WP_201406282.1">
    <property type="nucleotide sequence ID" value="NZ_AP024255.1"/>
</dbReference>
<keyword evidence="1" id="KW-0472">Membrane</keyword>
<dbReference type="Proteomes" id="UP000595205">
    <property type="component" value="Chromosome"/>
</dbReference>
<organism evidence="2 3">
    <name type="scientific">Mycobacterium intracellulare</name>
    <dbReference type="NCBI Taxonomy" id="1767"/>
    <lineage>
        <taxon>Bacteria</taxon>
        <taxon>Bacillati</taxon>
        <taxon>Actinomycetota</taxon>
        <taxon>Actinomycetes</taxon>
        <taxon>Mycobacteriales</taxon>
        <taxon>Mycobacteriaceae</taxon>
        <taxon>Mycobacterium</taxon>
        <taxon>Mycobacterium avium complex (MAC)</taxon>
    </lineage>
</organism>
<keyword evidence="1" id="KW-0812">Transmembrane</keyword>
<evidence type="ECO:0000313" key="3">
    <source>
        <dbReference type="Proteomes" id="UP000595205"/>
    </source>
</evidence>
<reference evidence="2 3" key="1">
    <citation type="submission" date="2020-12" db="EMBL/GenBank/DDBJ databases">
        <title>Genome sequence of clinical Mycobacterium intracellulare strains.</title>
        <authorList>
            <person name="Tateishi Y."/>
            <person name="Matsumoto S."/>
            <person name="Fukushima Y."/>
            <person name="Nakajima C."/>
            <person name="Suzuki Y."/>
        </authorList>
    </citation>
    <scope>NUCLEOTIDE SEQUENCE [LARGE SCALE GENOMIC DNA]</scope>
    <source>
        <strain evidence="2 3">M018</strain>
    </source>
</reference>
<evidence type="ECO:0000256" key="1">
    <source>
        <dbReference type="SAM" id="Phobius"/>
    </source>
</evidence>
<proteinExistence type="predicted"/>
<accession>A0A7R7MQ31</accession>
<dbReference type="EMBL" id="AP024255">
    <property type="protein sequence ID" value="BCO97658.1"/>
    <property type="molecule type" value="Genomic_DNA"/>
</dbReference>
<evidence type="ECO:0000313" key="2">
    <source>
        <dbReference type="EMBL" id="BCO97658.1"/>
    </source>
</evidence>
<protein>
    <submittedName>
        <fullName evidence="2">Uncharacterized protein</fullName>
    </submittedName>
</protein>